<dbReference type="Proteomes" id="UP001159363">
    <property type="component" value="Chromosome 4"/>
</dbReference>
<protein>
    <submittedName>
        <fullName evidence="1">Uncharacterized protein</fullName>
    </submittedName>
</protein>
<proteinExistence type="predicted"/>
<evidence type="ECO:0000313" key="2">
    <source>
        <dbReference type="Proteomes" id="UP001159363"/>
    </source>
</evidence>
<dbReference type="EMBL" id="JARBHB010000005">
    <property type="protein sequence ID" value="KAJ8882530.1"/>
    <property type="molecule type" value="Genomic_DNA"/>
</dbReference>
<reference evidence="1 2" key="1">
    <citation type="submission" date="2023-02" db="EMBL/GenBank/DDBJ databases">
        <title>LHISI_Scaffold_Assembly.</title>
        <authorList>
            <person name="Stuart O.P."/>
            <person name="Cleave R."/>
            <person name="Magrath M.J.L."/>
            <person name="Mikheyev A.S."/>
        </authorList>
    </citation>
    <scope>NUCLEOTIDE SEQUENCE [LARGE SCALE GENOMIC DNA]</scope>
    <source>
        <strain evidence="1">Daus_M_001</strain>
        <tissue evidence="1">Leg muscle</tissue>
    </source>
</reference>
<accession>A0ABQ9HE37</accession>
<organism evidence="1 2">
    <name type="scientific">Dryococelus australis</name>
    <dbReference type="NCBI Taxonomy" id="614101"/>
    <lineage>
        <taxon>Eukaryota</taxon>
        <taxon>Metazoa</taxon>
        <taxon>Ecdysozoa</taxon>
        <taxon>Arthropoda</taxon>
        <taxon>Hexapoda</taxon>
        <taxon>Insecta</taxon>
        <taxon>Pterygota</taxon>
        <taxon>Neoptera</taxon>
        <taxon>Polyneoptera</taxon>
        <taxon>Phasmatodea</taxon>
        <taxon>Verophasmatodea</taxon>
        <taxon>Anareolatae</taxon>
        <taxon>Phasmatidae</taxon>
        <taxon>Eurycanthinae</taxon>
        <taxon>Dryococelus</taxon>
    </lineage>
</organism>
<name>A0ABQ9HE37_9NEOP</name>
<sequence>MHNFSGREFVQEGYLLSGQQYLISLSCRHLLRMQHHLTCPPNRMWPGQLVLVRATNLSKFWDSLTSPYEVKNKTHPNFYELAQPLTGKTVSRYNLTGLRVYRTPLTQV</sequence>
<keyword evidence="2" id="KW-1185">Reference proteome</keyword>
<evidence type="ECO:0000313" key="1">
    <source>
        <dbReference type="EMBL" id="KAJ8882530.1"/>
    </source>
</evidence>
<gene>
    <name evidence="1" type="ORF">PR048_014341</name>
</gene>
<dbReference type="PROSITE" id="PS51257">
    <property type="entry name" value="PROKAR_LIPOPROTEIN"/>
    <property type="match status" value="1"/>
</dbReference>
<comment type="caution">
    <text evidence="1">The sequence shown here is derived from an EMBL/GenBank/DDBJ whole genome shotgun (WGS) entry which is preliminary data.</text>
</comment>